<protein>
    <submittedName>
        <fullName evidence="2">Uncharacterized protein</fullName>
    </submittedName>
</protein>
<evidence type="ECO:0000313" key="2">
    <source>
        <dbReference type="EMBL" id="GLX80965.1"/>
    </source>
</evidence>
<feature type="chain" id="PRO_5046770487" evidence="1">
    <location>
        <begin position="22"/>
        <end position="125"/>
    </location>
</feature>
<name>A0ABQ6H2H9_9GAMM</name>
<gene>
    <name evidence="2" type="ORF">theurythT_04170</name>
</gene>
<organism evidence="2 3">
    <name type="scientific">Thalassotalea eurytherma</name>
    <dbReference type="NCBI Taxonomy" id="1144278"/>
    <lineage>
        <taxon>Bacteria</taxon>
        <taxon>Pseudomonadati</taxon>
        <taxon>Pseudomonadota</taxon>
        <taxon>Gammaproteobacteria</taxon>
        <taxon>Alteromonadales</taxon>
        <taxon>Colwelliaceae</taxon>
        <taxon>Thalassotalea</taxon>
    </lineage>
</organism>
<proteinExistence type="predicted"/>
<dbReference type="Proteomes" id="UP001157133">
    <property type="component" value="Unassembled WGS sequence"/>
</dbReference>
<evidence type="ECO:0000313" key="3">
    <source>
        <dbReference type="Proteomes" id="UP001157133"/>
    </source>
</evidence>
<keyword evidence="1" id="KW-0732">Signal</keyword>
<sequence length="125" mass="14014">MKFTQLIGLLSTVLLMTACQSTPSVVETSQQSQHTYQMNQGFKAETQPRIYTNDGQLAYSLANRALPQDQLMVLAFEKQTAQSLYVQNGYFVEIKGSRADDPGKAKQQLAWRHFDANAKRISGPK</sequence>
<keyword evidence="3" id="KW-1185">Reference proteome</keyword>
<comment type="caution">
    <text evidence="2">The sequence shown here is derived from an EMBL/GenBank/DDBJ whole genome shotgun (WGS) entry which is preliminary data.</text>
</comment>
<dbReference type="EMBL" id="BSSU01000002">
    <property type="protein sequence ID" value="GLX80965.1"/>
    <property type="molecule type" value="Genomic_DNA"/>
</dbReference>
<dbReference type="PROSITE" id="PS51257">
    <property type="entry name" value="PROKAR_LIPOPROTEIN"/>
    <property type="match status" value="1"/>
</dbReference>
<evidence type="ECO:0000256" key="1">
    <source>
        <dbReference type="SAM" id="SignalP"/>
    </source>
</evidence>
<dbReference type="RefSeq" id="WP_284206290.1">
    <property type="nucleotide sequence ID" value="NZ_BSSU01000002.1"/>
</dbReference>
<accession>A0ABQ6H2H9</accession>
<reference evidence="2 3" key="1">
    <citation type="submission" date="2023-03" db="EMBL/GenBank/DDBJ databases">
        <title>Draft genome sequence of Thalassotalea eurytherma JCM 18482T.</title>
        <authorList>
            <person name="Sawabe T."/>
        </authorList>
    </citation>
    <scope>NUCLEOTIDE SEQUENCE [LARGE SCALE GENOMIC DNA]</scope>
    <source>
        <strain evidence="2 3">JCM 18482</strain>
    </source>
</reference>
<feature type="signal peptide" evidence="1">
    <location>
        <begin position="1"/>
        <end position="21"/>
    </location>
</feature>